<name>A0A2I6PFM5_9CAUD</name>
<reference evidence="2 3" key="1">
    <citation type="submission" date="2017-12" db="EMBL/GenBank/DDBJ databases">
        <title>Complete genome sequence and characterization of bacteriophage phiP4-3 infecting Proteus pennea.</title>
        <authorList>
            <person name="He Y."/>
            <person name="Yang H."/>
        </authorList>
    </citation>
    <scope>NUCLEOTIDE SEQUENCE [LARGE SCALE GENOMIC DNA]</scope>
</reference>
<sequence length="159" mass="18282">MNYLLSQINKVVFIFLLVIAGNDIFPFDMWANTGAGFVYSLLFLISCIVLGFFVMFETVNLGFDKETIGDVVISLSNNDNRYNSGYYSVPHKLSNIYMMNTIFMIMMYILIVWPFFIYYSTDLLSTILYSIGLAMTPFILLFYPNAYFGLLDEIKGTTK</sequence>
<feature type="transmembrane region" description="Helical" evidence="1">
    <location>
        <begin position="127"/>
        <end position="150"/>
    </location>
</feature>
<feature type="transmembrane region" description="Helical" evidence="1">
    <location>
        <begin position="12"/>
        <end position="31"/>
    </location>
</feature>
<evidence type="ECO:0000313" key="2">
    <source>
        <dbReference type="EMBL" id="AUM58514.1"/>
    </source>
</evidence>
<protein>
    <submittedName>
        <fullName evidence="2">Uncharacterized protein</fullName>
    </submittedName>
</protein>
<organism evidence="2 3">
    <name type="scientific">Proteus phage phiP4-3</name>
    <dbReference type="NCBI Taxonomy" id="2065203"/>
    <lineage>
        <taxon>Viruses</taxon>
        <taxon>Duplodnaviria</taxon>
        <taxon>Heunggongvirae</taxon>
        <taxon>Uroviricota</taxon>
        <taxon>Caudoviricetes</taxon>
        <taxon>Pantevenvirales</taxon>
        <taxon>Straboviridae</taxon>
        <taxon>Bragavirus</taxon>
        <taxon>Bragavirus p43</taxon>
    </lineage>
</organism>
<gene>
    <name evidence="2" type="ORF">phiP43_156</name>
</gene>
<keyword evidence="1" id="KW-0472">Membrane</keyword>
<feature type="transmembrane region" description="Helical" evidence="1">
    <location>
        <begin position="102"/>
        <end position="121"/>
    </location>
</feature>
<keyword evidence="1" id="KW-0812">Transmembrane</keyword>
<evidence type="ECO:0000256" key="1">
    <source>
        <dbReference type="SAM" id="Phobius"/>
    </source>
</evidence>
<proteinExistence type="predicted"/>
<keyword evidence="3" id="KW-1185">Reference proteome</keyword>
<feature type="transmembrane region" description="Helical" evidence="1">
    <location>
        <begin position="37"/>
        <end position="56"/>
    </location>
</feature>
<keyword evidence="1" id="KW-1133">Transmembrane helix</keyword>
<accession>A0A2I6PFM5</accession>
<dbReference type="EMBL" id="MG696114">
    <property type="protein sequence ID" value="AUM58514.1"/>
    <property type="molecule type" value="Genomic_DNA"/>
</dbReference>
<dbReference type="Proteomes" id="UP000240538">
    <property type="component" value="Segment"/>
</dbReference>
<evidence type="ECO:0000313" key="3">
    <source>
        <dbReference type="Proteomes" id="UP000240538"/>
    </source>
</evidence>